<keyword evidence="1" id="KW-0808">Transferase</keyword>
<organism evidence="1 2">
    <name type="scientific">Acidiferrobacter thiooxydans</name>
    <dbReference type="NCBI Taxonomy" id="163359"/>
    <lineage>
        <taxon>Bacteria</taxon>
        <taxon>Pseudomonadati</taxon>
        <taxon>Pseudomonadota</taxon>
        <taxon>Gammaproteobacteria</taxon>
        <taxon>Acidiferrobacterales</taxon>
        <taxon>Acidiferrobacteraceae</taxon>
        <taxon>Acidiferrobacter</taxon>
    </lineage>
</organism>
<keyword evidence="1" id="KW-0489">Methyltransferase</keyword>
<dbReference type="GO" id="GO:0032259">
    <property type="term" value="P:methylation"/>
    <property type="evidence" value="ECO:0007669"/>
    <property type="project" value="UniProtKB-KW"/>
</dbReference>
<dbReference type="AlphaFoldDB" id="A0A1C2G0Q4"/>
<dbReference type="InterPro" id="IPR029063">
    <property type="entry name" value="SAM-dependent_MTases_sf"/>
</dbReference>
<dbReference type="STRING" id="163359.A9R16_13320"/>
<dbReference type="GO" id="GO:0008757">
    <property type="term" value="F:S-adenosylmethionine-dependent methyltransferase activity"/>
    <property type="evidence" value="ECO:0007669"/>
    <property type="project" value="InterPro"/>
</dbReference>
<dbReference type="RefSeq" id="WP_065970916.1">
    <property type="nucleotide sequence ID" value="NZ_CP080624.1"/>
</dbReference>
<reference evidence="1 2" key="1">
    <citation type="submission" date="2018-02" db="EMBL/GenBank/DDBJ databases">
        <title>Insights into the biology of acidophilic members of the Acidiferrobacteraceae family derived from comparative genomic analyses.</title>
        <authorList>
            <person name="Issotta F."/>
            <person name="Thyssen C."/>
            <person name="Mena C."/>
            <person name="Moya A."/>
            <person name="Bellenberg S."/>
            <person name="Sproer C."/>
            <person name="Covarrubias P.C."/>
            <person name="Sand W."/>
            <person name="Quatrini R."/>
            <person name="Vera M."/>
        </authorList>
    </citation>
    <scope>NUCLEOTIDE SEQUENCE [LARGE SCALE GENOMIC DNA]</scope>
    <source>
        <strain evidence="2">m-1</strain>
    </source>
</reference>
<dbReference type="Pfam" id="PF08241">
    <property type="entry name" value="Methyltransf_11"/>
    <property type="match status" value="1"/>
</dbReference>
<gene>
    <name evidence="1" type="ORF">C4900_08090</name>
</gene>
<proteinExistence type="predicted"/>
<dbReference type="CDD" id="cd02440">
    <property type="entry name" value="AdoMet_MTases"/>
    <property type="match status" value="1"/>
</dbReference>
<name>A0A1C2G0Q4_9GAMM</name>
<dbReference type="Gene3D" id="3.40.50.150">
    <property type="entry name" value="Vaccinia Virus protein VP39"/>
    <property type="match status" value="1"/>
</dbReference>
<dbReference type="Proteomes" id="UP000253250">
    <property type="component" value="Unassembled WGS sequence"/>
</dbReference>
<dbReference type="EMBL" id="PSYR01000002">
    <property type="protein sequence ID" value="RCN55864.1"/>
    <property type="molecule type" value="Genomic_DNA"/>
</dbReference>
<evidence type="ECO:0000313" key="2">
    <source>
        <dbReference type="Proteomes" id="UP000253250"/>
    </source>
</evidence>
<keyword evidence="2" id="KW-1185">Reference proteome</keyword>
<sequence length="250" mass="28207">MGESTDEGAEARIERLRAWFEGPLGESLQAIEGHRLREVLPALPGTFAVQCGWLGRRDLLESSPTAVHLLVDPEPAAQGPQWVAGRAEALPFDSKSVQVVVLPHSLDISETPHQLLREAHRVLVPEGHIVILGFNAISLWRLPCLVRRRAHRAPWCGDWIGVRRLRDWLSLLDCELTHGAMLYYRPPLARQGWMDRLFFMERMGDRWWPLGGAVYMLVAKKRVAGVTPIRPTLRRSRVRAVSQPAGARYG</sequence>
<dbReference type="OrthoDB" id="6191410at2"/>
<protein>
    <submittedName>
        <fullName evidence="1">Methyltransferase domain-containing protein</fullName>
    </submittedName>
</protein>
<accession>A0A1C2G0Q4</accession>
<comment type="caution">
    <text evidence="1">The sequence shown here is derived from an EMBL/GenBank/DDBJ whole genome shotgun (WGS) entry which is preliminary data.</text>
</comment>
<evidence type="ECO:0000313" key="1">
    <source>
        <dbReference type="EMBL" id="RCN55864.1"/>
    </source>
</evidence>
<dbReference type="SUPFAM" id="SSF53335">
    <property type="entry name" value="S-adenosyl-L-methionine-dependent methyltransferases"/>
    <property type="match status" value="1"/>
</dbReference>
<dbReference type="InterPro" id="IPR013216">
    <property type="entry name" value="Methyltransf_11"/>
</dbReference>